<evidence type="ECO:0000313" key="1">
    <source>
        <dbReference type="EMBL" id="GAT77151.1"/>
    </source>
</evidence>
<protein>
    <submittedName>
        <fullName evidence="2">Uncharacterized protein</fullName>
    </submittedName>
</protein>
<reference evidence="2" key="1">
    <citation type="journal article" date="2016" name="Genome Announc.">
        <title>Draft Genome Sequences of Three Strains of Ehrlichia ruminantium, a Tick-Borne Pathogen of Ruminants, Isolated from Zimbabwe, The Gambia, and Ghana.</title>
        <authorList>
            <person name="Nakao R."/>
            <person name="Jongejan F."/>
            <person name="Sugimoto C."/>
        </authorList>
    </citation>
    <scope>NUCLEOTIDE SEQUENCE</scope>
    <source>
        <strain evidence="1">Kerr Seringe</strain>
        <strain evidence="2">Pokoase 417</strain>
    </source>
</reference>
<evidence type="ECO:0000313" key="2">
    <source>
        <dbReference type="EMBL" id="GAT78230.1"/>
    </source>
</evidence>
<accession>A0A170QNG8</accession>
<gene>
    <name evidence="1" type="ORF">EHRUM2_03620</name>
    <name evidence="2" type="ORF">EHRUM3_04440</name>
</gene>
<comment type="caution">
    <text evidence="2">The sequence shown here is derived from an EMBL/GenBank/DDBJ whole genome shotgun (WGS) entry which is preliminary data.</text>
</comment>
<dbReference type="Proteomes" id="UP000092731">
    <property type="component" value="Unassembled WGS sequence"/>
</dbReference>
<evidence type="ECO:0000313" key="4">
    <source>
        <dbReference type="Proteomes" id="UP000092731"/>
    </source>
</evidence>
<organism evidence="2 4">
    <name type="scientific">Ehrlichia ruminantium</name>
    <name type="common">heartwater rickettsia</name>
    <name type="synonym">Cowdria ruminantium</name>
    <dbReference type="NCBI Taxonomy" id="779"/>
    <lineage>
        <taxon>Bacteria</taxon>
        <taxon>Pseudomonadati</taxon>
        <taxon>Pseudomonadota</taxon>
        <taxon>Alphaproteobacteria</taxon>
        <taxon>Rickettsiales</taxon>
        <taxon>Anaplasmataceae</taxon>
        <taxon>Ehrlichia</taxon>
    </lineage>
</organism>
<proteinExistence type="predicted"/>
<dbReference type="EMBL" id="BDDM01000145">
    <property type="protein sequence ID" value="GAT78230.1"/>
    <property type="molecule type" value="Genomic_DNA"/>
</dbReference>
<dbReference type="AlphaFoldDB" id="A0A170QNG8"/>
<dbReference type="Proteomes" id="UP000092677">
    <property type="component" value="Unassembled WGS sequence"/>
</dbReference>
<evidence type="ECO:0000313" key="3">
    <source>
        <dbReference type="Proteomes" id="UP000092677"/>
    </source>
</evidence>
<sequence length="59" mass="6685">MTDMHIVMYNMTIIGDNFVTTFAMRVTPPTITNPLNKVSIKTIVLLFTCLKVLLNRIDA</sequence>
<name>A0A170QNG8_EHRRU</name>
<reference evidence="3 4" key="2">
    <citation type="submission" date="2016-05" db="EMBL/GenBank/DDBJ databases">
        <title>Draft genome sequences of four strains of Ehrlichia ruminantium, a tick-borne pathogen of ruminants, isolated from Zimbabwe, The Gambia and Ghana.</title>
        <authorList>
            <person name="Nakao R."/>
            <person name="Jongejan F."/>
            <person name="Sugimoto C."/>
        </authorList>
    </citation>
    <scope>NUCLEOTIDE SEQUENCE [LARGE SCALE GENOMIC DNA]</scope>
    <source>
        <strain evidence="3">Kerr Seringe</strain>
        <strain evidence="4">Pokoase 417</strain>
    </source>
</reference>
<dbReference type="EMBL" id="BDDL01000041">
    <property type="protein sequence ID" value="GAT77151.1"/>
    <property type="molecule type" value="Genomic_DNA"/>
</dbReference>